<dbReference type="Pfam" id="PF00528">
    <property type="entry name" value="BPD_transp_1"/>
    <property type="match status" value="1"/>
</dbReference>
<dbReference type="AlphaFoldDB" id="A0A6B0YTI9"/>
<dbReference type="EMBL" id="VXRG01000066">
    <property type="protein sequence ID" value="MXY93339.1"/>
    <property type="molecule type" value="Genomic_DNA"/>
</dbReference>
<evidence type="ECO:0000256" key="3">
    <source>
        <dbReference type="ARBA" id="ARBA00022989"/>
    </source>
</evidence>
<name>A0A6B0YTI9_9CHLR</name>
<feature type="transmembrane region" description="Helical" evidence="5">
    <location>
        <begin position="140"/>
        <end position="160"/>
    </location>
</feature>
<comment type="subcellular location">
    <subcellularLocation>
        <location evidence="5">Cell membrane</location>
        <topology evidence="5">Multi-pass membrane protein</topology>
    </subcellularLocation>
    <subcellularLocation>
        <location evidence="1">Membrane</location>
        <topology evidence="1">Multi-pass membrane protein</topology>
    </subcellularLocation>
</comment>
<comment type="caution">
    <text evidence="7">The sequence shown here is derived from an EMBL/GenBank/DDBJ whole genome shotgun (WGS) entry which is preliminary data.</text>
</comment>
<dbReference type="GO" id="GO:0005886">
    <property type="term" value="C:plasma membrane"/>
    <property type="evidence" value="ECO:0007669"/>
    <property type="project" value="UniProtKB-SubCell"/>
</dbReference>
<proteinExistence type="inferred from homology"/>
<keyword evidence="3 5" id="KW-1133">Transmembrane helix</keyword>
<feature type="transmembrane region" description="Helical" evidence="5">
    <location>
        <begin position="105"/>
        <end position="128"/>
    </location>
</feature>
<reference evidence="7" key="1">
    <citation type="submission" date="2019-09" db="EMBL/GenBank/DDBJ databases">
        <title>Characterisation of the sponge microbiome using genome-centric metagenomics.</title>
        <authorList>
            <person name="Engelberts J.P."/>
            <person name="Robbins S.J."/>
            <person name="De Goeij J.M."/>
            <person name="Aranda M."/>
            <person name="Bell S.C."/>
            <person name="Webster N.S."/>
        </authorList>
    </citation>
    <scope>NUCLEOTIDE SEQUENCE</scope>
    <source>
        <strain evidence="7">SB0664_bin_27</strain>
    </source>
</reference>
<evidence type="ECO:0000256" key="4">
    <source>
        <dbReference type="ARBA" id="ARBA00023136"/>
    </source>
</evidence>
<accession>A0A6B0YTI9</accession>
<evidence type="ECO:0000313" key="7">
    <source>
        <dbReference type="EMBL" id="MXY93339.1"/>
    </source>
</evidence>
<dbReference type="InterPro" id="IPR000515">
    <property type="entry name" value="MetI-like"/>
</dbReference>
<evidence type="ECO:0000259" key="6">
    <source>
        <dbReference type="PROSITE" id="PS50928"/>
    </source>
</evidence>
<feature type="transmembrane region" description="Helical" evidence="5">
    <location>
        <begin position="75"/>
        <end position="93"/>
    </location>
</feature>
<comment type="similarity">
    <text evidence="5">Belongs to the binding-protein-dependent transport system permease family.</text>
</comment>
<dbReference type="SUPFAM" id="SSF161098">
    <property type="entry name" value="MetI-like"/>
    <property type="match status" value="1"/>
</dbReference>
<feature type="transmembrane region" description="Helical" evidence="5">
    <location>
        <begin position="239"/>
        <end position="260"/>
    </location>
</feature>
<organism evidence="7">
    <name type="scientific">Caldilineaceae bacterium SB0664_bin_27</name>
    <dbReference type="NCBI Taxonomy" id="2605260"/>
    <lineage>
        <taxon>Bacteria</taxon>
        <taxon>Bacillati</taxon>
        <taxon>Chloroflexota</taxon>
        <taxon>Caldilineae</taxon>
        <taxon>Caldilineales</taxon>
        <taxon>Caldilineaceae</taxon>
    </lineage>
</organism>
<feature type="domain" description="ABC transmembrane type-1" evidence="6">
    <location>
        <begin position="69"/>
        <end position="260"/>
    </location>
</feature>
<evidence type="ECO:0000256" key="5">
    <source>
        <dbReference type="RuleBase" id="RU363032"/>
    </source>
</evidence>
<dbReference type="PANTHER" id="PTHR43879:SF1">
    <property type="entry name" value="GLUCOSE IMPORT SYSTEM PERMEASE PROTEIN GLCU"/>
    <property type="match status" value="1"/>
</dbReference>
<evidence type="ECO:0000256" key="1">
    <source>
        <dbReference type="ARBA" id="ARBA00004141"/>
    </source>
</evidence>
<evidence type="ECO:0000256" key="2">
    <source>
        <dbReference type="ARBA" id="ARBA00022692"/>
    </source>
</evidence>
<feature type="transmembrane region" description="Helical" evidence="5">
    <location>
        <begin position="181"/>
        <end position="201"/>
    </location>
</feature>
<keyword evidence="2 5" id="KW-0812">Transmembrane</keyword>
<sequence length="275" mass="30577">MSWRRLLAGSTKYAVLIAFAAFYLVPFYVMILTGLKPLEDISSFEIWNMPKSLDFGSFREAWNQMDSNFWNSVRITIPGAIVSTFLGSLNGYVFAKWGFRGSNVILFLFVFGLFLPGQGILIPLVWVLQFMGLYGKVNGLIMAYCIFGIPITSLLFYRYYASVPDELVDASKIDGCGFFGIYRRIILPLSGPTFAVVGVWQCTRIWNEYLMALVVLGNPARAPVTVAIKNFSSMGVIPWNLQMAAALIASVPTIAVYLMLGKLFMRGLLEGSLSG</sequence>
<dbReference type="PANTHER" id="PTHR43879">
    <property type="entry name" value="ABC TRANSPORTER PERMEASE PROTEIN"/>
    <property type="match status" value="1"/>
</dbReference>
<dbReference type="GO" id="GO:0055085">
    <property type="term" value="P:transmembrane transport"/>
    <property type="evidence" value="ECO:0007669"/>
    <property type="project" value="InterPro"/>
</dbReference>
<keyword evidence="5" id="KW-0813">Transport</keyword>
<dbReference type="PROSITE" id="PS50928">
    <property type="entry name" value="ABC_TM1"/>
    <property type="match status" value="1"/>
</dbReference>
<protein>
    <submittedName>
        <fullName evidence="7">Carbohydrate ABC transporter permease</fullName>
    </submittedName>
</protein>
<gene>
    <name evidence="7" type="ORF">F4Y42_07825</name>
</gene>
<dbReference type="InterPro" id="IPR035906">
    <property type="entry name" value="MetI-like_sf"/>
</dbReference>
<dbReference type="Gene3D" id="1.10.3720.10">
    <property type="entry name" value="MetI-like"/>
    <property type="match status" value="1"/>
</dbReference>
<keyword evidence="4 5" id="KW-0472">Membrane</keyword>
<dbReference type="CDD" id="cd06261">
    <property type="entry name" value="TM_PBP2"/>
    <property type="match status" value="1"/>
</dbReference>
<feature type="transmembrane region" description="Helical" evidence="5">
    <location>
        <begin position="12"/>
        <end position="35"/>
    </location>
</feature>